<dbReference type="PROSITE" id="PS50943">
    <property type="entry name" value="HTH_CROC1"/>
    <property type="match status" value="1"/>
</dbReference>
<dbReference type="PANTHER" id="PTHR30146">
    <property type="entry name" value="LACI-RELATED TRANSCRIPTIONAL REPRESSOR"/>
    <property type="match status" value="1"/>
</dbReference>
<dbReference type="SUPFAM" id="SSF53822">
    <property type="entry name" value="Periplasmic binding protein-like I"/>
    <property type="match status" value="1"/>
</dbReference>
<feature type="domain" description="HTH lacI-type" evidence="5">
    <location>
        <begin position="2"/>
        <end position="56"/>
    </location>
</feature>
<dbReference type="SUPFAM" id="SSF47413">
    <property type="entry name" value="lambda repressor-like DNA-binding domains"/>
    <property type="match status" value="1"/>
</dbReference>
<dbReference type="GO" id="GO:0000976">
    <property type="term" value="F:transcription cis-regulatory region binding"/>
    <property type="evidence" value="ECO:0007669"/>
    <property type="project" value="TreeGrafter"/>
</dbReference>
<keyword evidence="2" id="KW-0805">Transcription regulation</keyword>
<sequence>MATMKQVAQRAGVSVSSVSHVLNRTRYVSEDVKTRIEDAMRELAYVPSAVARSLKHNVTRTLGIMLPNNSNPYFAELIRSIEDRCYSAGYNVVLCNSDDDPVKQSVYLRVLMEKRVDGLIVMSSGDSPDLPGLLATLKVPLVLVDRQWKSLECDTVTTDHRMGAYLATRHLIELGHRHIACISGPEHLAPSRLRIAGWREALTEAGLADDTLLLGDFTSQGGHDVTCHLLQASNRPHAIFACNDLMAIGALCAAHKAGLSVPDDLSVVGFDDIELAAFMSPPLTTVAQPKQLIGEVATELLFERLHHDRTAPCKIALQPELLVRASSAPPRSV</sequence>
<evidence type="ECO:0000256" key="1">
    <source>
        <dbReference type="ARBA" id="ARBA00022491"/>
    </source>
</evidence>
<feature type="domain" description="HTH cro/C1-type" evidence="6">
    <location>
        <begin position="3"/>
        <end position="46"/>
    </location>
</feature>
<dbReference type="EMBL" id="SNZP01000019">
    <property type="protein sequence ID" value="TDR71436.1"/>
    <property type="molecule type" value="Genomic_DNA"/>
</dbReference>
<evidence type="ECO:0000256" key="3">
    <source>
        <dbReference type="ARBA" id="ARBA00023125"/>
    </source>
</evidence>
<dbReference type="Gene3D" id="3.40.50.2300">
    <property type="match status" value="2"/>
</dbReference>
<dbReference type="RefSeq" id="WP_133683905.1">
    <property type="nucleotide sequence ID" value="NZ_SNZP01000019.1"/>
</dbReference>
<dbReference type="Gene3D" id="1.10.260.40">
    <property type="entry name" value="lambda repressor-like DNA-binding domains"/>
    <property type="match status" value="1"/>
</dbReference>
<dbReference type="InterPro" id="IPR000843">
    <property type="entry name" value="HTH_LacI"/>
</dbReference>
<proteinExistence type="predicted"/>
<keyword evidence="4" id="KW-0804">Transcription</keyword>
<dbReference type="InterPro" id="IPR028082">
    <property type="entry name" value="Peripla_BP_I"/>
</dbReference>
<keyword evidence="1" id="KW-0678">Repressor</keyword>
<evidence type="ECO:0000256" key="4">
    <source>
        <dbReference type="ARBA" id="ARBA00023163"/>
    </source>
</evidence>
<evidence type="ECO:0000313" key="8">
    <source>
        <dbReference type="Proteomes" id="UP000295611"/>
    </source>
</evidence>
<evidence type="ECO:0000313" key="7">
    <source>
        <dbReference type="EMBL" id="TDR71436.1"/>
    </source>
</evidence>
<protein>
    <submittedName>
        <fullName evidence="7">LacI family transcriptional regulator</fullName>
    </submittedName>
</protein>
<organism evidence="7 8">
    <name type="scientific">Paludibacterium purpuratum</name>
    <dbReference type="NCBI Taxonomy" id="1144873"/>
    <lineage>
        <taxon>Bacteria</taxon>
        <taxon>Pseudomonadati</taxon>
        <taxon>Pseudomonadota</taxon>
        <taxon>Betaproteobacteria</taxon>
        <taxon>Neisseriales</taxon>
        <taxon>Chromobacteriaceae</taxon>
        <taxon>Paludibacterium</taxon>
    </lineage>
</organism>
<dbReference type="InterPro" id="IPR001387">
    <property type="entry name" value="Cro/C1-type_HTH"/>
</dbReference>
<dbReference type="Pfam" id="PF00356">
    <property type="entry name" value="LacI"/>
    <property type="match status" value="1"/>
</dbReference>
<dbReference type="InterPro" id="IPR046335">
    <property type="entry name" value="LacI/GalR-like_sensor"/>
</dbReference>
<dbReference type="Proteomes" id="UP000295611">
    <property type="component" value="Unassembled WGS sequence"/>
</dbReference>
<dbReference type="CDD" id="cd01392">
    <property type="entry name" value="HTH_LacI"/>
    <property type="match status" value="1"/>
</dbReference>
<dbReference type="PANTHER" id="PTHR30146:SF148">
    <property type="entry name" value="HTH-TYPE TRANSCRIPTIONAL REPRESSOR PURR-RELATED"/>
    <property type="match status" value="1"/>
</dbReference>
<name>A0A4R7AYE1_9NEIS</name>
<evidence type="ECO:0000259" key="6">
    <source>
        <dbReference type="PROSITE" id="PS50943"/>
    </source>
</evidence>
<evidence type="ECO:0000256" key="2">
    <source>
        <dbReference type="ARBA" id="ARBA00023015"/>
    </source>
</evidence>
<accession>A0A4R7AYE1</accession>
<gene>
    <name evidence="7" type="ORF">DFP86_11918</name>
</gene>
<dbReference type="AlphaFoldDB" id="A0A4R7AYE1"/>
<dbReference type="InterPro" id="IPR010982">
    <property type="entry name" value="Lambda_DNA-bd_dom_sf"/>
</dbReference>
<comment type="caution">
    <text evidence="7">The sequence shown here is derived from an EMBL/GenBank/DDBJ whole genome shotgun (WGS) entry which is preliminary data.</text>
</comment>
<dbReference type="PROSITE" id="PS50932">
    <property type="entry name" value="HTH_LACI_2"/>
    <property type="match status" value="1"/>
</dbReference>
<dbReference type="GO" id="GO:0003700">
    <property type="term" value="F:DNA-binding transcription factor activity"/>
    <property type="evidence" value="ECO:0007669"/>
    <property type="project" value="TreeGrafter"/>
</dbReference>
<reference evidence="7 8" key="1">
    <citation type="submission" date="2019-03" db="EMBL/GenBank/DDBJ databases">
        <title>Genomic Encyclopedia of Type Strains, Phase III (KMG-III): the genomes of soil and plant-associated and newly described type strains.</title>
        <authorList>
            <person name="Whitman W."/>
        </authorList>
    </citation>
    <scope>NUCLEOTIDE SEQUENCE [LARGE SCALE GENOMIC DNA]</scope>
    <source>
        <strain evidence="7 8">CECT 8976</strain>
    </source>
</reference>
<dbReference type="SMART" id="SM00354">
    <property type="entry name" value="HTH_LACI"/>
    <property type="match status" value="1"/>
</dbReference>
<dbReference type="Pfam" id="PF13377">
    <property type="entry name" value="Peripla_BP_3"/>
    <property type="match status" value="1"/>
</dbReference>
<keyword evidence="8" id="KW-1185">Reference proteome</keyword>
<dbReference type="OrthoDB" id="269117at2"/>
<evidence type="ECO:0000259" key="5">
    <source>
        <dbReference type="PROSITE" id="PS50932"/>
    </source>
</evidence>
<keyword evidence="3" id="KW-0238">DNA-binding</keyword>